<feature type="domain" description="Translation initiation factor IF- 2" evidence="6">
    <location>
        <begin position="137"/>
        <end position="234"/>
    </location>
</feature>
<comment type="caution">
    <text evidence="8">The sequence shown here is derived from an EMBL/GenBank/DDBJ whole genome shotgun (WGS) entry which is preliminary data.</text>
</comment>
<reference evidence="9" key="1">
    <citation type="submission" date="2017-01" db="EMBL/GenBank/DDBJ databases">
        <authorList>
            <person name="Wang Y."/>
            <person name="White M."/>
            <person name="Kvist S."/>
            <person name="Moncalvo J.-M."/>
        </authorList>
    </citation>
    <scope>NUCLEOTIDE SEQUENCE [LARGE SCALE GENOMIC DNA]</scope>
    <source>
        <strain evidence="9">COL-18-3</strain>
    </source>
</reference>
<dbReference type="InterPro" id="IPR053905">
    <property type="entry name" value="EF-G-like_DII"/>
</dbReference>
<dbReference type="SUPFAM" id="SSF50447">
    <property type="entry name" value="Translation proteins"/>
    <property type="match status" value="2"/>
</dbReference>
<comment type="similarity">
    <text evidence="1">Belongs to the TRAFAC class translation factor GTPase superfamily. Classic translation factor GTPase family. IF-2 subfamily.</text>
</comment>
<gene>
    <name evidence="8" type="ORF">AX774_g4010</name>
</gene>
<feature type="non-terminal residue" evidence="8">
    <location>
        <position position="1"/>
    </location>
</feature>
<evidence type="ECO:0000256" key="3">
    <source>
        <dbReference type="ARBA" id="ARBA00022741"/>
    </source>
</evidence>
<keyword evidence="4" id="KW-0648">Protein biosynthesis</keyword>
<dbReference type="InterPro" id="IPR044145">
    <property type="entry name" value="IF2_II"/>
</dbReference>
<evidence type="ECO:0000256" key="5">
    <source>
        <dbReference type="ARBA" id="ARBA00023134"/>
    </source>
</evidence>
<dbReference type="GO" id="GO:0003743">
    <property type="term" value="F:translation initiation factor activity"/>
    <property type="evidence" value="ECO:0007669"/>
    <property type="project" value="UniProtKB-KW"/>
</dbReference>
<dbReference type="SUPFAM" id="SSF52156">
    <property type="entry name" value="Initiation factor IF2/eIF5b, domain 3"/>
    <property type="match status" value="1"/>
</dbReference>
<dbReference type="AlphaFoldDB" id="A0A1R1PNN5"/>
<dbReference type="Gene3D" id="3.40.50.10050">
    <property type="entry name" value="Translation initiation factor IF- 2, domain 3"/>
    <property type="match status" value="1"/>
</dbReference>
<feature type="domain" description="Elongation factor G-like" evidence="7">
    <location>
        <begin position="2"/>
        <end position="75"/>
    </location>
</feature>
<proteinExistence type="inferred from homology"/>
<sequence>PEATIIESKLVKSRGAEASAIVTRGTLSTGSILVAGKTWCKVRSMTDEHGAPVKHATPGHPVLITGWKDLPIVGSVALGVPSEAKAKAVIEFRHRNAYNIATLQAADQFNKSRALQLVDSSNSNSNSTSNSNLLPLKAPKILSLLIRTDVSGTLEALVNALSLLPQTKVKIDFVHTAVGAVTDNDVQLAATCPNPIIIAYGVKPEKSSVAQKAKNVNVPILANKIIYHLIDQVKAHMLTMLDPVYEQKPCGEATVLQVFQIGNPNNRTVIAGCRVTSGVIEKSKPVNIIPSLNSSSSSSSTTPSHKSLSISSLKQLKKDIEKAANGVECGIGLNDFTDFNVGDTIQSYELVKVEQTLD</sequence>
<dbReference type="InterPro" id="IPR023115">
    <property type="entry name" value="TIF_IF2_dom3"/>
</dbReference>
<evidence type="ECO:0000259" key="6">
    <source>
        <dbReference type="Pfam" id="PF11987"/>
    </source>
</evidence>
<dbReference type="InterPro" id="IPR015760">
    <property type="entry name" value="TIF_IF2"/>
</dbReference>
<dbReference type="PANTHER" id="PTHR43381">
    <property type="entry name" value="TRANSLATION INITIATION FACTOR IF-2-RELATED"/>
    <property type="match status" value="1"/>
</dbReference>
<accession>A0A1R1PNN5</accession>
<dbReference type="Pfam" id="PF11987">
    <property type="entry name" value="IF-2"/>
    <property type="match status" value="1"/>
</dbReference>
<dbReference type="Gene3D" id="2.40.30.10">
    <property type="entry name" value="Translation factors"/>
    <property type="match status" value="2"/>
</dbReference>
<dbReference type="Proteomes" id="UP000188320">
    <property type="component" value="Unassembled WGS sequence"/>
</dbReference>
<dbReference type="PANTHER" id="PTHR43381:SF20">
    <property type="entry name" value="TRANSLATION INITIATION FACTOR IF-2, MITOCHONDRIAL"/>
    <property type="match status" value="1"/>
</dbReference>
<dbReference type="FunFam" id="3.40.50.10050:FF:000001">
    <property type="entry name" value="Translation initiation factor IF-2"/>
    <property type="match status" value="1"/>
</dbReference>
<dbReference type="GO" id="GO:0005525">
    <property type="term" value="F:GTP binding"/>
    <property type="evidence" value="ECO:0007669"/>
    <property type="project" value="UniProtKB-KW"/>
</dbReference>
<dbReference type="EMBL" id="LSSK01000650">
    <property type="protein sequence ID" value="OMH82502.1"/>
    <property type="molecule type" value="Genomic_DNA"/>
</dbReference>
<dbReference type="CDD" id="cd03702">
    <property type="entry name" value="IF2_mtIF2_II"/>
    <property type="match status" value="1"/>
</dbReference>
<keyword evidence="3" id="KW-0547">Nucleotide-binding</keyword>
<evidence type="ECO:0000313" key="9">
    <source>
        <dbReference type="Proteomes" id="UP000188320"/>
    </source>
</evidence>
<dbReference type="InterPro" id="IPR036925">
    <property type="entry name" value="TIF_IF2_dom3_sf"/>
</dbReference>
<dbReference type="OrthoDB" id="361630at2759"/>
<keyword evidence="9" id="KW-1185">Reference proteome</keyword>
<evidence type="ECO:0000256" key="1">
    <source>
        <dbReference type="ARBA" id="ARBA00007733"/>
    </source>
</evidence>
<evidence type="ECO:0000259" key="7">
    <source>
        <dbReference type="Pfam" id="PF22042"/>
    </source>
</evidence>
<name>A0A1R1PNN5_ZANCU</name>
<dbReference type="FunFam" id="2.40.30.10:FF:000008">
    <property type="entry name" value="Translation initiation factor IF-2"/>
    <property type="match status" value="1"/>
</dbReference>
<protein>
    <submittedName>
        <fullName evidence="8">Translation initiation factor IF-2</fullName>
    </submittedName>
</protein>
<evidence type="ECO:0000256" key="2">
    <source>
        <dbReference type="ARBA" id="ARBA00022540"/>
    </source>
</evidence>
<dbReference type="InterPro" id="IPR009000">
    <property type="entry name" value="Transl_B-barrel_sf"/>
</dbReference>
<evidence type="ECO:0000313" key="8">
    <source>
        <dbReference type="EMBL" id="OMH82502.1"/>
    </source>
</evidence>
<dbReference type="Pfam" id="PF22042">
    <property type="entry name" value="EF-G_D2"/>
    <property type="match status" value="1"/>
</dbReference>
<dbReference type="GO" id="GO:0005737">
    <property type="term" value="C:cytoplasm"/>
    <property type="evidence" value="ECO:0007669"/>
    <property type="project" value="TreeGrafter"/>
</dbReference>
<evidence type="ECO:0000256" key="4">
    <source>
        <dbReference type="ARBA" id="ARBA00022917"/>
    </source>
</evidence>
<organism evidence="8 9">
    <name type="scientific">Zancudomyces culisetae</name>
    <name type="common">Gut fungus</name>
    <name type="synonym">Smittium culisetae</name>
    <dbReference type="NCBI Taxonomy" id="1213189"/>
    <lineage>
        <taxon>Eukaryota</taxon>
        <taxon>Fungi</taxon>
        <taxon>Fungi incertae sedis</taxon>
        <taxon>Zoopagomycota</taxon>
        <taxon>Kickxellomycotina</taxon>
        <taxon>Harpellomycetes</taxon>
        <taxon>Harpellales</taxon>
        <taxon>Legeriomycetaceae</taxon>
        <taxon>Zancudomyces</taxon>
    </lineage>
</organism>
<keyword evidence="2 8" id="KW-0396">Initiation factor</keyword>
<keyword evidence="5" id="KW-0342">GTP-binding</keyword>